<dbReference type="PROSITE" id="PS50893">
    <property type="entry name" value="ABC_TRANSPORTER_2"/>
    <property type="match status" value="1"/>
</dbReference>
<evidence type="ECO:0000256" key="2">
    <source>
        <dbReference type="ARBA" id="ARBA00022592"/>
    </source>
</evidence>
<protein>
    <submittedName>
        <fullName evidence="6">Putative ABC transport system ATP-binding protein</fullName>
    </submittedName>
</protein>
<dbReference type="Proteomes" id="UP000198564">
    <property type="component" value="Unassembled WGS sequence"/>
</dbReference>
<dbReference type="PANTHER" id="PTHR43423">
    <property type="entry name" value="ABC TRANSPORTER I FAMILY MEMBER 17"/>
    <property type="match status" value="1"/>
</dbReference>
<proteinExistence type="predicted"/>
<evidence type="ECO:0000259" key="5">
    <source>
        <dbReference type="PROSITE" id="PS50893"/>
    </source>
</evidence>
<dbReference type="EMBL" id="FNYW01000038">
    <property type="protein sequence ID" value="SEI95990.1"/>
    <property type="molecule type" value="Genomic_DNA"/>
</dbReference>
<gene>
    <name evidence="6" type="ORF">SAMN04488113_1385</name>
</gene>
<dbReference type="PROSITE" id="PS00211">
    <property type="entry name" value="ABC_TRANSPORTER_1"/>
    <property type="match status" value="1"/>
</dbReference>
<sequence>MTNKILEINDVSFNVGGNTILSHLDFSVNKGEHITVTGPSGGGKSTLLKVIASMLTQTEGSIIYKGKNIQEINPIEYRKKVSYLFQNPALFDSTVKDNLAFPSSIRDDKFDEAKSIQLLERVSLDKSYLSKQVKELSGGEKQRIALIRNILYKPDILLLDEVTSSLDMENKNILHDIIGELNDKDKITILSVSHDEEEIKRANRVIRIIDGKVDTN</sequence>
<dbReference type="SUPFAM" id="SSF52540">
    <property type="entry name" value="P-loop containing nucleoside triphosphate hydrolases"/>
    <property type="match status" value="1"/>
</dbReference>
<dbReference type="GO" id="GO:0016887">
    <property type="term" value="F:ATP hydrolysis activity"/>
    <property type="evidence" value="ECO:0007669"/>
    <property type="project" value="InterPro"/>
</dbReference>
<dbReference type="OrthoDB" id="9785080at2"/>
<dbReference type="PANTHER" id="PTHR43423:SF1">
    <property type="entry name" value="ABC TRANSPORTER I FAMILY MEMBER 17"/>
    <property type="match status" value="1"/>
</dbReference>
<reference evidence="7" key="1">
    <citation type="submission" date="2016-10" db="EMBL/GenBank/DDBJ databases">
        <authorList>
            <person name="Varghese N."/>
            <person name="Submissions S."/>
        </authorList>
    </citation>
    <scope>NUCLEOTIDE SEQUENCE [LARGE SCALE GENOMIC DNA]</scope>
    <source>
        <strain evidence="7">DSM 25751</strain>
    </source>
</reference>
<evidence type="ECO:0000256" key="1">
    <source>
        <dbReference type="ARBA" id="ARBA00022448"/>
    </source>
</evidence>
<keyword evidence="7" id="KW-1185">Reference proteome</keyword>
<keyword evidence="2" id="KW-0592">Phosphate transport</keyword>
<dbReference type="GO" id="GO:0006817">
    <property type="term" value="P:phosphate ion transport"/>
    <property type="evidence" value="ECO:0007669"/>
    <property type="project" value="UniProtKB-KW"/>
</dbReference>
<evidence type="ECO:0000313" key="7">
    <source>
        <dbReference type="Proteomes" id="UP000198564"/>
    </source>
</evidence>
<keyword evidence="3" id="KW-0547">Nucleotide-binding</keyword>
<accession>A0A1H6V5R5</accession>
<keyword evidence="1" id="KW-0813">Transport</keyword>
<feature type="domain" description="ABC transporter" evidence="5">
    <location>
        <begin position="6"/>
        <end position="216"/>
    </location>
</feature>
<dbReference type="RefSeq" id="WP_091636091.1">
    <property type="nucleotide sequence ID" value="NZ_FNYW01000038.1"/>
</dbReference>
<dbReference type="InterPro" id="IPR003593">
    <property type="entry name" value="AAA+_ATPase"/>
</dbReference>
<dbReference type="InterPro" id="IPR003439">
    <property type="entry name" value="ABC_transporter-like_ATP-bd"/>
</dbReference>
<dbReference type="SMART" id="SM00382">
    <property type="entry name" value="AAA"/>
    <property type="match status" value="1"/>
</dbReference>
<dbReference type="InterPro" id="IPR027417">
    <property type="entry name" value="P-loop_NTPase"/>
</dbReference>
<evidence type="ECO:0000256" key="3">
    <source>
        <dbReference type="ARBA" id="ARBA00022741"/>
    </source>
</evidence>
<evidence type="ECO:0000313" key="6">
    <source>
        <dbReference type="EMBL" id="SEI95990.1"/>
    </source>
</evidence>
<dbReference type="AlphaFoldDB" id="A0A1H6V5R5"/>
<name>A0A1H6V5R5_9LACT</name>
<dbReference type="STRING" id="1130080.SAMN04488113_1385"/>
<dbReference type="InterPro" id="IPR017871">
    <property type="entry name" value="ABC_transporter-like_CS"/>
</dbReference>
<evidence type="ECO:0000256" key="4">
    <source>
        <dbReference type="ARBA" id="ARBA00022840"/>
    </source>
</evidence>
<dbReference type="Pfam" id="PF00005">
    <property type="entry name" value="ABC_tran"/>
    <property type="match status" value="1"/>
</dbReference>
<dbReference type="GO" id="GO:0005524">
    <property type="term" value="F:ATP binding"/>
    <property type="evidence" value="ECO:0007669"/>
    <property type="project" value="UniProtKB-KW"/>
</dbReference>
<dbReference type="Gene3D" id="3.40.50.300">
    <property type="entry name" value="P-loop containing nucleotide triphosphate hydrolases"/>
    <property type="match status" value="1"/>
</dbReference>
<organism evidence="6 7">
    <name type="scientific">Alkalibacterium gilvum</name>
    <dbReference type="NCBI Taxonomy" id="1130080"/>
    <lineage>
        <taxon>Bacteria</taxon>
        <taxon>Bacillati</taxon>
        <taxon>Bacillota</taxon>
        <taxon>Bacilli</taxon>
        <taxon>Lactobacillales</taxon>
        <taxon>Carnobacteriaceae</taxon>
        <taxon>Alkalibacterium</taxon>
    </lineage>
</organism>
<keyword evidence="4 6" id="KW-0067">ATP-binding</keyword>